<dbReference type="WormBase" id="CBG00901">
    <property type="protein sequence ID" value="CBP40568"/>
    <property type="gene ID" value="WBGene00024217"/>
</dbReference>
<evidence type="ECO:0000313" key="1">
    <source>
        <dbReference type="EMBL" id="CAP22337.1"/>
    </source>
</evidence>
<dbReference type="GeneID" id="8573239"/>
<evidence type="ECO:0000313" key="2">
    <source>
        <dbReference type="Proteomes" id="UP000008549"/>
    </source>
</evidence>
<name>A8WPD1_CAEBR</name>
<gene>
    <name evidence="1 3" type="ORF">CBG00901</name>
    <name evidence="1" type="ORF">CBG_00901</name>
</gene>
<dbReference type="AlphaFoldDB" id="A8WPD1"/>
<accession>A8WPD1</accession>
<protein>
    <submittedName>
        <fullName evidence="1">Protein CBG00901</fullName>
    </submittedName>
</protein>
<sequence>MVAEKTQKLGHQLFFGFLLISGGFLKNRRTVRWSRKCKNSAMNVFFQIFCDFLLVSRTTLVHQERLQKIAERNDRPFLVSVFYSNKNEKTDSEKLGAKNQFVKFIMEIISKIENADELCGKKIFEKIRENSDSEDVKSWTNWILENFKNSGNSGELEVTFMIGSREVSGLARSENSENSENDKFMVIMGTIGTMGTMSTMGTLGAMGTMVIMGSTGAMGTMGISLIGESWDHGDNGYYRSYGYHGYYEYYGYYGYYRSLGYYGYYGFYGYYGKMGNFRSKNRLF</sequence>
<dbReference type="CTD" id="8573239"/>
<dbReference type="Proteomes" id="UP000008549">
    <property type="component" value="Unassembled WGS sequence"/>
</dbReference>
<reference evidence="1 2" key="1">
    <citation type="journal article" date="2003" name="PLoS Biol.">
        <title>The genome sequence of Caenorhabditis briggsae: a platform for comparative genomics.</title>
        <authorList>
            <person name="Stein L.D."/>
            <person name="Bao Z."/>
            <person name="Blasiar D."/>
            <person name="Blumenthal T."/>
            <person name="Brent M.R."/>
            <person name="Chen N."/>
            <person name="Chinwalla A."/>
            <person name="Clarke L."/>
            <person name="Clee C."/>
            <person name="Coghlan A."/>
            <person name="Coulson A."/>
            <person name="D'Eustachio P."/>
            <person name="Fitch D.H."/>
            <person name="Fulton L.A."/>
            <person name="Fulton R.E."/>
            <person name="Griffiths-Jones S."/>
            <person name="Harris T.W."/>
            <person name="Hillier L.W."/>
            <person name="Kamath R."/>
            <person name="Kuwabara P.E."/>
            <person name="Mardis E.R."/>
            <person name="Marra M.A."/>
            <person name="Miner T.L."/>
            <person name="Minx P."/>
            <person name="Mullikin J.C."/>
            <person name="Plumb R.W."/>
            <person name="Rogers J."/>
            <person name="Schein J.E."/>
            <person name="Sohrmann M."/>
            <person name="Spieth J."/>
            <person name="Stajich J.E."/>
            <person name="Wei C."/>
            <person name="Willey D."/>
            <person name="Wilson R.K."/>
            <person name="Durbin R."/>
            <person name="Waterston R.H."/>
        </authorList>
    </citation>
    <scope>NUCLEOTIDE SEQUENCE [LARGE SCALE GENOMIC DNA]</scope>
    <source>
        <strain evidence="1 2">AF16</strain>
    </source>
</reference>
<reference evidence="1 2" key="2">
    <citation type="journal article" date="2011" name="PLoS Genet.">
        <title>Caenorhabditis briggsae recombinant inbred line genotypes reveal inter-strain incompatibility and the evolution of recombination.</title>
        <authorList>
            <person name="Ross J.A."/>
            <person name="Koboldt D.C."/>
            <person name="Staisch J.E."/>
            <person name="Chamberlin H.M."/>
            <person name="Gupta B.P."/>
            <person name="Miller R.D."/>
            <person name="Baird S.E."/>
            <person name="Haag E.S."/>
        </authorList>
    </citation>
    <scope>NUCLEOTIDE SEQUENCE [LARGE SCALE GENOMIC DNA]</scope>
    <source>
        <strain evidence="1 2">AF16</strain>
    </source>
</reference>
<dbReference type="HOGENOM" id="CLU_980805_0_0_1"/>
<dbReference type="EMBL" id="HE600951">
    <property type="protein sequence ID" value="CAP22337.1"/>
    <property type="molecule type" value="Genomic_DNA"/>
</dbReference>
<proteinExistence type="predicted"/>
<keyword evidence="2" id="KW-1185">Reference proteome</keyword>
<dbReference type="InParanoid" id="A8WPD1"/>
<dbReference type="RefSeq" id="XP_002629682.1">
    <property type="nucleotide sequence ID" value="XM_002629636.1"/>
</dbReference>
<dbReference type="KEGG" id="cbr:CBG_00901"/>
<organism evidence="1 2">
    <name type="scientific">Caenorhabditis briggsae</name>
    <dbReference type="NCBI Taxonomy" id="6238"/>
    <lineage>
        <taxon>Eukaryota</taxon>
        <taxon>Metazoa</taxon>
        <taxon>Ecdysozoa</taxon>
        <taxon>Nematoda</taxon>
        <taxon>Chromadorea</taxon>
        <taxon>Rhabditida</taxon>
        <taxon>Rhabditina</taxon>
        <taxon>Rhabditomorpha</taxon>
        <taxon>Rhabditoidea</taxon>
        <taxon>Rhabditidae</taxon>
        <taxon>Peloderinae</taxon>
        <taxon>Caenorhabditis</taxon>
    </lineage>
</organism>
<evidence type="ECO:0000313" key="3">
    <source>
        <dbReference type="WormBase" id="CBG00901"/>
    </source>
</evidence>